<dbReference type="SMART" id="SM00236">
    <property type="entry name" value="fCBD"/>
    <property type="match status" value="1"/>
</dbReference>
<dbReference type="PANTHER" id="PTHR33353">
    <property type="entry name" value="PUTATIVE (AFU_ORTHOLOGUE AFUA_1G12560)-RELATED"/>
    <property type="match status" value="1"/>
</dbReference>
<dbReference type="GO" id="GO:0005975">
    <property type="term" value="P:carbohydrate metabolic process"/>
    <property type="evidence" value="ECO:0007669"/>
    <property type="project" value="InterPro"/>
</dbReference>
<gene>
    <name evidence="9" type="ORF">B0T16DRAFT_394349</name>
</gene>
<proteinExistence type="predicted"/>
<dbReference type="Gene3D" id="2.70.50.70">
    <property type="match status" value="1"/>
</dbReference>
<keyword evidence="4" id="KW-0186">Copper</keyword>
<protein>
    <recommendedName>
        <fullName evidence="8">CBM1 domain-containing protein</fullName>
    </recommendedName>
</protein>
<feature type="signal peptide" evidence="7">
    <location>
        <begin position="1"/>
        <end position="21"/>
    </location>
</feature>
<dbReference type="GO" id="GO:0046872">
    <property type="term" value="F:metal ion binding"/>
    <property type="evidence" value="ECO:0007669"/>
    <property type="project" value="UniProtKB-KW"/>
</dbReference>
<evidence type="ECO:0000259" key="8">
    <source>
        <dbReference type="PROSITE" id="PS51164"/>
    </source>
</evidence>
<dbReference type="Proteomes" id="UP001174936">
    <property type="component" value="Unassembled WGS sequence"/>
</dbReference>
<accession>A0AA39XY19</accession>
<reference evidence="9" key="1">
    <citation type="submission" date="2023-06" db="EMBL/GenBank/DDBJ databases">
        <title>Genome-scale phylogeny and comparative genomics of the fungal order Sordariales.</title>
        <authorList>
            <consortium name="Lawrence Berkeley National Laboratory"/>
            <person name="Hensen N."/>
            <person name="Bonometti L."/>
            <person name="Westerberg I."/>
            <person name="Brannstrom I.O."/>
            <person name="Guillou S."/>
            <person name="Cros-Aarteil S."/>
            <person name="Calhoun S."/>
            <person name="Haridas S."/>
            <person name="Kuo A."/>
            <person name="Mondo S."/>
            <person name="Pangilinan J."/>
            <person name="Riley R."/>
            <person name="Labutti K."/>
            <person name="Andreopoulos B."/>
            <person name="Lipzen A."/>
            <person name="Chen C."/>
            <person name="Yanf M."/>
            <person name="Daum C."/>
            <person name="Ng V."/>
            <person name="Clum A."/>
            <person name="Steindorff A."/>
            <person name="Ohm R."/>
            <person name="Martin F."/>
            <person name="Silar P."/>
            <person name="Natvig D."/>
            <person name="Lalanne C."/>
            <person name="Gautier V."/>
            <person name="Ament-Velasquez S.L."/>
            <person name="Kruys A."/>
            <person name="Hutchinson M.I."/>
            <person name="Powell A.J."/>
            <person name="Barry K."/>
            <person name="Miller A.N."/>
            <person name="Grigoriev I.V."/>
            <person name="Debuchy R."/>
            <person name="Gladieux P."/>
            <person name="Thoren M.H."/>
            <person name="Johannesson H."/>
        </authorList>
    </citation>
    <scope>NUCLEOTIDE SEQUENCE</scope>
    <source>
        <strain evidence="9">SMH2532-1</strain>
    </source>
</reference>
<evidence type="ECO:0000313" key="10">
    <source>
        <dbReference type="Proteomes" id="UP001174936"/>
    </source>
</evidence>
<keyword evidence="5" id="KW-0503">Monooxygenase</keyword>
<evidence type="ECO:0000256" key="7">
    <source>
        <dbReference type="SAM" id="SignalP"/>
    </source>
</evidence>
<evidence type="ECO:0000256" key="5">
    <source>
        <dbReference type="ARBA" id="ARBA00023033"/>
    </source>
</evidence>
<feature type="compositionally biased region" description="Low complexity" evidence="6">
    <location>
        <begin position="130"/>
        <end position="143"/>
    </location>
</feature>
<dbReference type="InterPro" id="IPR000254">
    <property type="entry name" value="CBD"/>
</dbReference>
<feature type="domain" description="CBM1" evidence="8">
    <location>
        <begin position="145"/>
        <end position="180"/>
    </location>
</feature>
<dbReference type="GO" id="GO:0004497">
    <property type="term" value="F:monooxygenase activity"/>
    <property type="evidence" value="ECO:0007669"/>
    <property type="project" value="UniProtKB-KW"/>
</dbReference>
<name>A0AA39XY19_9PEZI</name>
<feature type="chain" id="PRO_5041446877" description="CBM1 domain-containing protein" evidence="7">
    <location>
        <begin position="22"/>
        <end position="181"/>
    </location>
</feature>
<organism evidence="9 10">
    <name type="scientific">Cercophora newfieldiana</name>
    <dbReference type="NCBI Taxonomy" id="92897"/>
    <lineage>
        <taxon>Eukaryota</taxon>
        <taxon>Fungi</taxon>
        <taxon>Dikarya</taxon>
        <taxon>Ascomycota</taxon>
        <taxon>Pezizomycotina</taxon>
        <taxon>Sordariomycetes</taxon>
        <taxon>Sordariomycetidae</taxon>
        <taxon>Sordariales</taxon>
        <taxon>Lasiosphaeriaceae</taxon>
        <taxon>Cercophora</taxon>
    </lineage>
</organism>
<evidence type="ECO:0000256" key="1">
    <source>
        <dbReference type="ARBA" id="ARBA00022723"/>
    </source>
</evidence>
<dbReference type="SUPFAM" id="SSF57180">
    <property type="entry name" value="Cellulose-binding domain"/>
    <property type="match status" value="1"/>
</dbReference>
<dbReference type="InterPro" id="IPR049892">
    <property type="entry name" value="AA9"/>
</dbReference>
<dbReference type="InterPro" id="IPR035971">
    <property type="entry name" value="CBD_sf"/>
</dbReference>
<dbReference type="PROSITE" id="PS51164">
    <property type="entry name" value="CBM1_2"/>
    <property type="match status" value="1"/>
</dbReference>
<dbReference type="GO" id="GO:0030248">
    <property type="term" value="F:cellulose binding"/>
    <property type="evidence" value="ECO:0007669"/>
    <property type="project" value="InterPro"/>
</dbReference>
<comment type="caution">
    <text evidence="9">The sequence shown here is derived from an EMBL/GenBank/DDBJ whole genome shotgun (WGS) entry which is preliminary data.</text>
</comment>
<evidence type="ECO:0000313" key="9">
    <source>
        <dbReference type="EMBL" id="KAK0642204.1"/>
    </source>
</evidence>
<evidence type="ECO:0000256" key="4">
    <source>
        <dbReference type="ARBA" id="ARBA00023008"/>
    </source>
</evidence>
<dbReference type="PANTHER" id="PTHR33353:SF2">
    <property type="entry name" value="ENDO-BETA-1,4-GLUCANASE D"/>
    <property type="match status" value="1"/>
</dbReference>
<feature type="region of interest" description="Disordered" evidence="6">
    <location>
        <begin position="125"/>
        <end position="146"/>
    </location>
</feature>
<dbReference type="Pfam" id="PF00734">
    <property type="entry name" value="CBM_1"/>
    <property type="match status" value="1"/>
</dbReference>
<evidence type="ECO:0000256" key="3">
    <source>
        <dbReference type="ARBA" id="ARBA00023002"/>
    </source>
</evidence>
<dbReference type="GO" id="GO:0005576">
    <property type="term" value="C:extracellular region"/>
    <property type="evidence" value="ECO:0007669"/>
    <property type="project" value="InterPro"/>
</dbReference>
<dbReference type="EMBL" id="JAULSV010000006">
    <property type="protein sequence ID" value="KAK0642204.1"/>
    <property type="molecule type" value="Genomic_DNA"/>
</dbReference>
<dbReference type="AlphaFoldDB" id="A0AA39XY19"/>
<keyword evidence="2 7" id="KW-0732">Signal</keyword>
<keyword evidence="1" id="KW-0479">Metal-binding</keyword>
<keyword evidence="10" id="KW-1185">Reference proteome</keyword>
<sequence length="181" mass="19855">MQFSLSGLALWALATSNTASAHYRFSKLVHNGRLTNDWEHIRENSNGIMPTKQFLTPSDDFRCNSGSFANAGKTKVASVMPGDKLGFQLWCYATMQHPGPPDHPHIQSHRRRAPIPWRRRLVQGASDGQPVNSNPPAATNPSNGGTVPLWGQCGETGWTGPTACSEGACKFSNDWYSQCQK</sequence>
<keyword evidence="3" id="KW-0560">Oxidoreductase</keyword>
<evidence type="ECO:0000256" key="2">
    <source>
        <dbReference type="ARBA" id="ARBA00022729"/>
    </source>
</evidence>
<evidence type="ECO:0000256" key="6">
    <source>
        <dbReference type="SAM" id="MobiDB-lite"/>
    </source>
</evidence>